<dbReference type="PANTHER" id="PTHR47992">
    <property type="entry name" value="PROTEIN PHOSPHATASE"/>
    <property type="match status" value="1"/>
</dbReference>
<sequence length="604" mass="67922">MSDATSQLPLIIQENICFHIEALPIEIISYLGKLTPEIDYFQVRIMSDAKLGLLRIGATDGALNRELLLRNQLGDYKLISRILLHRVEENVAVDTNANISPDANTITSGIFDGVSDPLLSILGTIENLEDHNLENGNTPLTEPGQEINEDKEYLEEEYYPEAEILVNVSNEKLLVLSYLPDENQSLEHWLKTEHDLEQSLLITSQICQVFRYLHQREWCILNFVPRFIQMGTLIQFFDLTSVYPLGEVLNCGFMGNYYAPELAYSKDPIEEKMSSYAVGALLYQIIHRQNLPTDPTKQIEINPIPQIYQILKICLSQLPEERFTLEQLLKILVNTRQEITIPKVNWETASLSTLGLSINRLQNEDNYGIKQHKNGDRLTVMLAGIADGMGGMSQGELASRLAIETILGSPIPLENLTKEQYQEWLQSLFVEAHDRVSDQIKNGGTTLSVIFALSQELMIAHVGDSRIYLLRQGEMRQLSEDHSLVAILLASGKITEEELSNHPDRNILTKSIGWKGRLSAGYVQDLQQTTSKLTMKLEHGDILLLCSDGVWDLVSKNQLATNFTTESNLQTAVNLTIDQVLQEGATDNATLLALRFSVTDGLKT</sequence>
<dbReference type="EMBL" id="NBYN01000003">
    <property type="protein sequence ID" value="OSO97340.1"/>
    <property type="molecule type" value="Genomic_DNA"/>
</dbReference>
<dbReference type="Pfam" id="PF13672">
    <property type="entry name" value="PP2C_2"/>
    <property type="match status" value="1"/>
</dbReference>
<dbReference type="AlphaFoldDB" id="A0A1X4GJU7"/>
<dbReference type="RefSeq" id="WP_085726687.1">
    <property type="nucleotide sequence ID" value="NZ_NBYN01000003.1"/>
</dbReference>
<dbReference type="Gene3D" id="3.60.40.10">
    <property type="entry name" value="PPM-type phosphatase domain"/>
    <property type="match status" value="1"/>
</dbReference>
<dbReference type="SMART" id="SM00332">
    <property type="entry name" value="PP2Cc"/>
    <property type="match status" value="1"/>
</dbReference>
<gene>
    <name evidence="2" type="ORF">B7O87_00795</name>
</gene>
<dbReference type="InterPro" id="IPR015655">
    <property type="entry name" value="PP2C"/>
</dbReference>
<reference evidence="3" key="1">
    <citation type="submission" date="2017-04" db="EMBL/GenBank/DDBJ databases">
        <authorList>
            <person name="Abreu V.A."/>
            <person name="Popin R.V."/>
            <person name="Rigonato J."/>
            <person name="Andreote A.P."/>
            <person name="Schaker P.C."/>
            <person name="Hoff-Risseti C."/>
            <person name="Alvarenga D.O."/>
            <person name="Varani A.M."/>
            <person name="Fiore M.F."/>
        </authorList>
    </citation>
    <scope>NUCLEOTIDE SEQUENCE [LARGE SCALE GENOMIC DNA]</scope>
    <source>
        <strain evidence="3">CENA303</strain>
    </source>
</reference>
<dbReference type="PROSITE" id="PS51746">
    <property type="entry name" value="PPM_2"/>
    <property type="match status" value="1"/>
</dbReference>
<protein>
    <submittedName>
        <fullName evidence="2">Serine/threonine protein phosphatase</fullName>
    </submittedName>
</protein>
<dbReference type="GO" id="GO:0004722">
    <property type="term" value="F:protein serine/threonine phosphatase activity"/>
    <property type="evidence" value="ECO:0007669"/>
    <property type="project" value="InterPro"/>
</dbReference>
<evidence type="ECO:0000259" key="1">
    <source>
        <dbReference type="PROSITE" id="PS51746"/>
    </source>
</evidence>
<evidence type="ECO:0000313" key="3">
    <source>
        <dbReference type="Proteomes" id="UP000192997"/>
    </source>
</evidence>
<feature type="domain" description="PPM-type phosphatase" evidence="1">
    <location>
        <begin position="347"/>
        <end position="596"/>
    </location>
</feature>
<organism evidence="2 3">
    <name type="scientific">Cylindrospermopsis raciborskii CENA303</name>
    <dbReference type="NCBI Taxonomy" id="1170769"/>
    <lineage>
        <taxon>Bacteria</taxon>
        <taxon>Bacillati</taxon>
        <taxon>Cyanobacteriota</taxon>
        <taxon>Cyanophyceae</taxon>
        <taxon>Nostocales</taxon>
        <taxon>Aphanizomenonaceae</taxon>
        <taxon>Cylindrospermopsis</taxon>
    </lineage>
</organism>
<dbReference type="Proteomes" id="UP000192997">
    <property type="component" value="Unassembled WGS sequence"/>
</dbReference>
<evidence type="ECO:0000313" key="2">
    <source>
        <dbReference type="EMBL" id="OSO97340.1"/>
    </source>
</evidence>
<accession>A0A1X4GJU7</accession>
<dbReference type="InterPro" id="IPR036457">
    <property type="entry name" value="PPM-type-like_dom_sf"/>
</dbReference>
<dbReference type="Gene3D" id="1.10.510.10">
    <property type="entry name" value="Transferase(Phosphotransferase) domain 1"/>
    <property type="match status" value="1"/>
</dbReference>
<proteinExistence type="predicted"/>
<dbReference type="SUPFAM" id="SSF56112">
    <property type="entry name" value="Protein kinase-like (PK-like)"/>
    <property type="match status" value="1"/>
</dbReference>
<dbReference type="SMART" id="SM00331">
    <property type="entry name" value="PP2C_SIG"/>
    <property type="match status" value="1"/>
</dbReference>
<dbReference type="CDD" id="cd00143">
    <property type="entry name" value="PP2Cc"/>
    <property type="match status" value="1"/>
</dbReference>
<dbReference type="InterPro" id="IPR001932">
    <property type="entry name" value="PPM-type_phosphatase-like_dom"/>
</dbReference>
<dbReference type="InterPro" id="IPR011009">
    <property type="entry name" value="Kinase-like_dom_sf"/>
</dbReference>
<comment type="caution">
    <text evidence="2">The sequence shown here is derived from an EMBL/GenBank/DDBJ whole genome shotgun (WGS) entry which is preliminary data.</text>
</comment>
<dbReference type="SUPFAM" id="SSF81606">
    <property type="entry name" value="PP2C-like"/>
    <property type="match status" value="1"/>
</dbReference>
<name>A0A1X4GJU7_9CYAN</name>